<evidence type="ECO:0000256" key="7">
    <source>
        <dbReference type="RuleBase" id="RU003331"/>
    </source>
</evidence>
<sequence>MNIILLGPPGVGKGTQAVIISKEFNLYSISTGDILRESIKNNDELGKKVKNYVENGALVPDNLIIMLINQAMNANISFNGFLFDGFPRTVQQAKGLDVIFTERGNQVDTVLAINADNEIIMERLLSRRICPGCGMVYNLITNPPRNGGKCDICNLELTIRKDDNRETILHRLEVYRKRTAPLLIYYKEKLIKVNGAESVSDVADNIIENLVRYSNARR</sequence>
<feature type="binding site" evidence="5">
    <location>
        <position position="171"/>
    </location>
    <ligand>
        <name>AMP</name>
        <dbReference type="ChEBI" id="CHEBI:456215"/>
    </ligand>
</feature>
<evidence type="ECO:0000259" key="8">
    <source>
        <dbReference type="Pfam" id="PF05191"/>
    </source>
</evidence>
<keyword evidence="1 5" id="KW-0808">Transferase</keyword>
<feature type="binding site" evidence="5">
    <location>
        <begin position="136"/>
        <end position="137"/>
    </location>
    <ligand>
        <name>ATP</name>
        <dbReference type="ChEBI" id="CHEBI:30616"/>
    </ligand>
</feature>
<dbReference type="NCBIfam" id="TIGR01351">
    <property type="entry name" value="adk"/>
    <property type="match status" value="1"/>
</dbReference>
<accession>A0A660SP41</accession>
<dbReference type="GO" id="GO:0008270">
    <property type="term" value="F:zinc ion binding"/>
    <property type="evidence" value="ECO:0007669"/>
    <property type="project" value="UniProtKB-UniRule"/>
</dbReference>
<dbReference type="AlphaFoldDB" id="A0A660SP41"/>
<keyword evidence="5 7" id="KW-0067">ATP-binding</keyword>
<dbReference type="PRINTS" id="PR00094">
    <property type="entry name" value="ADENYLTKNASE"/>
</dbReference>
<feature type="binding site" evidence="5">
    <location>
        <position position="197"/>
    </location>
    <ligand>
        <name>ATP</name>
        <dbReference type="ChEBI" id="CHEBI:30616"/>
    </ligand>
</feature>
<dbReference type="EMBL" id="QNBD01000012">
    <property type="protein sequence ID" value="RKX72548.1"/>
    <property type="molecule type" value="Genomic_DNA"/>
</dbReference>
<dbReference type="EC" id="2.7.4.3" evidence="5 7"/>
<protein>
    <recommendedName>
        <fullName evidence="5 7">Adenylate kinase</fullName>
        <shortName evidence="5">AK</shortName>
        <ecNumber evidence="5 7">2.7.4.3</ecNumber>
    </recommendedName>
    <alternativeName>
        <fullName evidence="5">ATP-AMP transphosphorylase</fullName>
    </alternativeName>
    <alternativeName>
        <fullName evidence="5">ATP:AMP phosphotransferase</fullName>
    </alternativeName>
    <alternativeName>
        <fullName evidence="5">Adenylate monophosphate kinase</fullName>
    </alternativeName>
</protein>
<feature type="binding site" evidence="5">
    <location>
        <position position="150"/>
    </location>
    <ligand>
        <name>Zn(2+)</name>
        <dbReference type="ChEBI" id="CHEBI:29105"/>
        <note>structural</note>
    </ligand>
</feature>
<dbReference type="GO" id="GO:0005737">
    <property type="term" value="C:cytoplasm"/>
    <property type="evidence" value="ECO:0007669"/>
    <property type="project" value="UniProtKB-SubCell"/>
</dbReference>
<comment type="function">
    <text evidence="5">Catalyzes the reversible transfer of the terminal phosphate group between ATP and AMP. Plays an important role in cellular energy homeostasis and in adenine nucleotide metabolism.</text>
</comment>
<dbReference type="InterPro" id="IPR000850">
    <property type="entry name" value="Adenylat/UMP-CMP_kin"/>
</dbReference>
<comment type="catalytic activity">
    <reaction evidence="5 7">
        <text>AMP + ATP = 2 ADP</text>
        <dbReference type="Rhea" id="RHEA:12973"/>
        <dbReference type="ChEBI" id="CHEBI:30616"/>
        <dbReference type="ChEBI" id="CHEBI:456215"/>
        <dbReference type="ChEBI" id="CHEBI:456216"/>
        <dbReference type="EC" id="2.7.4.3"/>
    </reaction>
</comment>
<dbReference type="FunFam" id="3.40.50.300:FF:000106">
    <property type="entry name" value="Adenylate kinase mitochondrial"/>
    <property type="match status" value="1"/>
</dbReference>
<dbReference type="Pfam" id="PF00406">
    <property type="entry name" value="ADK"/>
    <property type="match status" value="1"/>
</dbReference>
<dbReference type="Proteomes" id="UP000271125">
    <property type="component" value="Unassembled WGS sequence"/>
</dbReference>
<evidence type="ECO:0000256" key="1">
    <source>
        <dbReference type="ARBA" id="ARBA00022679"/>
    </source>
</evidence>
<keyword evidence="3 5" id="KW-0547">Nucleotide-binding</keyword>
<dbReference type="NCBIfam" id="NF011100">
    <property type="entry name" value="PRK14527.1"/>
    <property type="match status" value="1"/>
</dbReference>
<reference evidence="9 10" key="1">
    <citation type="submission" date="2018-06" db="EMBL/GenBank/DDBJ databases">
        <title>Extensive metabolic versatility and redundancy in microbially diverse, dynamic hydrothermal sediments.</title>
        <authorList>
            <person name="Dombrowski N."/>
            <person name="Teske A."/>
            <person name="Baker B.J."/>
        </authorList>
    </citation>
    <scope>NUCLEOTIDE SEQUENCE [LARGE SCALE GENOMIC DNA]</scope>
    <source>
        <strain evidence="9">B10_G13</strain>
    </source>
</reference>
<evidence type="ECO:0000256" key="6">
    <source>
        <dbReference type="RuleBase" id="RU003330"/>
    </source>
</evidence>
<dbReference type="GO" id="GO:0044209">
    <property type="term" value="P:AMP salvage"/>
    <property type="evidence" value="ECO:0007669"/>
    <property type="project" value="UniProtKB-UniRule"/>
</dbReference>
<evidence type="ECO:0000313" key="9">
    <source>
        <dbReference type="EMBL" id="RKX72548.1"/>
    </source>
</evidence>
<dbReference type="UniPathway" id="UPA00588">
    <property type="reaction ID" value="UER00649"/>
</dbReference>
<dbReference type="InterPro" id="IPR007862">
    <property type="entry name" value="Adenylate_kinase_lid-dom"/>
</dbReference>
<feature type="binding site" evidence="5">
    <location>
        <position position="130"/>
    </location>
    <ligand>
        <name>Zn(2+)</name>
        <dbReference type="ChEBI" id="CHEBI:29105"/>
        <note>structural</note>
    </ligand>
</feature>
<evidence type="ECO:0000256" key="2">
    <source>
        <dbReference type="ARBA" id="ARBA00022727"/>
    </source>
</evidence>
<dbReference type="InterPro" id="IPR006259">
    <property type="entry name" value="Adenyl_kin_sub"/>
</dbReference>
<feature type="binding site" evidence="5">
    <location>
        <position position="92"/>
    </location>
    <ligand>
        <name>AMP</name>
        <dbReference type="ChEBI" id="CHEBI:456215"/>
    </ligand>
</feature>
<feature type="binding site" evidence="5">
    <location>
        <begin position="10"/>
        <end position="15"/>
    </location>
    <ligand>
        <name>ATP</name>
        <dbReference type="ChEBI" id="CHEBI:30616"/>
    </ligand>
</feature>
<feature type="binding site" evidence="5">
    <location>
        <begin position="57"/>
        <end position="59"/>
    </location>
    <ligand>
        <name>AMP</name>
        <dbReference type="ChEBI" id="CHEBI:456215"/>
    </ligand>
</feature>
<comment type="pathway">
    <text evidence="5">Purine metabolism; AMP biosynthesis via salvage pathway; AMP from ADP: step 1/1.</text>
</comment>
<evidence type="ECO:0000256" key="4">
    <source>
        <dbReference type="ARBA" id="ARBA00022777"/>
    </source>
</evidence>
<feature type="binding site" evidence="5">
    <location>
        <position position="160"/>
    </location>
    <ligand>
        <name>AMP</name>
        <dbReference type="ChEBI" id="CHEBI:456215"/>
    </ligand>
</feature>
<evidence type="ECO:0000256" key="5">
    <source>
        <dbReference type="HAMAP-Rule" id="MF_00235"/>
    </source>
</evidence>
<keyword evidence="5" id="KW-0862">Zinc</keyword>
<dbReference type="InterPro" id="IPR027417">
    <property type="entry name" value="P-loop_NTPase"/>
</dbReference>
<dbReference type="NCBIfam" id="NF001380">
    <property type="entry name" value="PRK00279.1-2"/>
    <property type="match status" value="1"/>
</dbReference>
<dbReference type="PANTHER" id="PTHR23359">
    <property type="entry name" value="NUCLEOTIDE KINASE"/>
    <property type="match status" value="1"/>
</dbReference>
<organism evidence="9 10">
    <name type="scientific">candidate division TA06 bacterium</name>
    <dbReference type="NCBI Taxonomy" id="2250710"/>
    <lineage>
        <taxon>Bacteria</taxon>
        <taxon>Bacteria division TA06</taxon>
    </lineage>
</organism>
<dbReference type="SUPFAM" id="SSF52540">
    <property type="entry name" value="P-loop containing nucleoside triphosphate hydrolases"/>
    <property type="match status" value="1"/>
</dbReference>
<feature type="region of interest" description="LID" evidence="5">
    <location>
        <begin position="126"/>
        <end position="163"/>
    </location>
</feature>
<comment type="subunit">
    <text evidence="5 7">Monomer.</text>
</comment>
<keyword evidence="5" id="KW-0963">Cytoplasm</keyword>
<feature type="region of interest" description="NMP" evidence="5">
    <location>
        <begin position="30"/>
        <end position="59"/>
    </location>
</feature>
<dbReference type="InterPro" id="IPR033690">
    <property type="entry name" value="Adenylat_kinase_CS"/>
</dbReference>
<comment type="subcellular location">
    <subcellularLocation>
        <location evidence="5 7">Cytoplasm</location>
    </subcellularLocation>
</comment>
<comment type="domain">
    <text evidence="5">Consists of three domains, a large central CORE domain and two small peripheral domains, NMPbind and LID, which undergo movements during catalysis. The LID domain closes over the site of phosphoryl transfer upon ATP binding. Assembling and dissambling the active center during each catalytic cycle provides an effective means to prevent ATP hydrolysis. Some bacteria have evolved a zinc-coordinating structure that stabilizes the LID domain.</text>
</comment>
<dbReference type="PROSITE" id="PS00113">
    <property type="entry name" value="ADENYLATE_KINASE"/>
    <property type="match status" value="1"/>
</dbReference>
<dbReference type="Gene3D" id="3.40.50.300">
    <property type="entry name" value="P-loop containing nucleotide triphosphate hydrolases"/>
    <property type="match status" value="1"/>
</dbReference>
<proteinExistence type="inferred from homology"/>
<feature type="binding site" evidence="5">
    <location>
        <position position="133"/>
    </location>
    <ligand>
        <name>Zn(2+)</name>
        <dbReference type="ChEBI" id="CHEBI:29105"/>
        <note>structural</note>
    </ligand>
</feature>
<evidence type="ECO:0000313" key="10">
    <source>
        <dbReference type="Proteomes" id="UP000271125"/>
    </source>
</evidence>
<dbReference type="CDD" id="cd01428">
    <property type="entry name" value="ADK"/>
    <property type="match status" value="1"/>
</dbReference>
<dbReference type="HAMAP" id="MF_00235">
    <property type="entry name" value="Adenylate_kinase_Adk"/>
    <property type="match status" value="1"/>
</dbReference>
<feature type="binding site" evidence="5">
    <location>
        <position position="153"/>
    </location>
    <ligand>
        <name>Zn(2+)</name>
        <dbReference type="ChEBI" id="CHEBI:29105"/>
        <note>structural</note>
    </ligand>
</feature>
<feature type="binding site" evidence="5">
    <location>
        <position position="36"/>
    </location>
    <ligand>
        <name>AMP</name>
        <dbReference type="ChEBI" id="CHEBI:456215"/>
    </ligand>
</feature>
<dbReference type="Pfam" id="PF05191">
    <property type="entry name" value="ADK_lid"/>
    <property type="match status" value="1"/>
</dbReference>
<gene>
    <name evidence="5" type="primary">adk</name>
    <name evidence="9" type="ORF">DRP43_00450</name>
</gene>
<evidence type="ECO:0000256" key="3">
    <source>
        <dbReference type="ARBA" id="ARBA00022741"/>
    </source>
</evidence>
<dbReference type="GO" id="GO:0004017">
    <property type="term" value="F:AMP kinase activity"/>
    <property type="evidence" value="ECO:0007669"/>
    <property type="project" value="UniProtKB-UniRule"/>
</dbReference>
<name>A0A660SP41_UNCT6</name>
<keyword evidence="2 5" id="KW-0545">Nucleotide biosynthesis</keyword>
<dbReference type="NCBIfam" id="NF001381">
    <property type="entry name" value="PRK00279.1-3"/>
    <property type="match status" value="1"/>
</dbReference>
<feature type="domain" description="Adenylate kinase active site lid" evidence="8">
    <location>
        <begin position="127"/>
        <end position="162"/>
    </location>
</feature>
<dbReference type="GO" id="GO:0005524">
    <property type="term" value="F:ATP binding"/>
    <property type="evidence" value="ECO:0007669"/>
    <property type="project" value="UniProtKB-UniRule"/>
</dbReference>
<feature type="binding site" evidence="5">
    <location>
        <position position="127"/>
    </location>
    <ligand>
        <name>ATP</name>
        <dbReference type="ChEBI" id="CHEBI:30616"/>
    </ligand>
</feature>
<keyword evidence="4 5" id="KW-0418">Kinase</keyword>
<feature type="binding site" evidence="5">
    <location>
        <position position="31"/>
    </location>
    <ligand>
        <name>AMP</name>
        <dbReference type="ChEBI" id="CHEBI:456215"/>
    </ligand>
</feature>
<comment type="caution">
    <text evidence="9">The sequence shown here is derived from an EMBL/GenBank/DDBJ whole genome shotgun (WGS) entry which is preliminary data.</text>
</comment>
<comment type="similarity">
    <text evidence="5 6">Belongs to the adenylate kinase family.</text>
</comment>
<feature type="binding site" evidence="5">
    <location>
        <begin position="85"/>
        <end position="88"/>
    </location>
    <ligand>
        <name>AMP</name>
        <dbReference type="ChEBI" id="CHEBI:456215"/>
    </ligand>
</feature>
<keyword evidence="5" id="KW-0479">Metal-binding</keyword>